<dbReference type="InterPro" id="IPR007263">
    <property type="entry name" value="DCC1-like"/>
</dbReference>
<dbReference type="eggNOG" id="COG3011">
    <property type="taxonomic scope" value="Bacteria"/>
</dbReference>
<dbReference type="PATRIC" id="fig|626887.3.peg.538"/>
<dbReference type="OrthoDB" id="9785438at2"/>
<evidence type="ECO:0000313" key="2">
    <source>
        <dbReference type="Proteomes" id="UP000013165"/>
    </source>
</evidence>
<reference evidence="1 2" key="1">
    <citation type="journal article" date="2013" name="Genome Announc.">
        <title>Genome Sequence of the Polycyclic Aromatic Hydrocarbon-Degrading Bacterium Strain Marinobacter nanhaiticus D15-8WT.</title>
        <authorList>
            <person name="Cui Z."/>
            <person name="Gao W."/>
            <person name="Li Q."/>
            <person name="Xu G."/>
            <person name="Zheng L."/>
        </authorList>
    </citation>
    <scope>NUCLEOTIDE SEQUENCE [LARGE SCALE GENOMIC DNA]</scope>
    <source>
        <strain evidence="1 2">D15-8W</strain>
    </source>
</reference>
<organism evidence="1 2">
    <name type="scientific">Marinobacter nanhaiticus D15-8W</name>
    <dbReference type="NCBI Taxonomy" id="626887"/>
    <lineage>
        <taxon>Bacteria</taxon>
        <taxon>Pseudomonadati</taxon>
        <taxon>Pseudomonadota</taxon>
        <taxon>Gammaproteobacteria</taxon>
        <taxon>Pseudomonadales</taxon>
        <taxon>Marinobacteraceae</taxon>
        <taxon>Marinobacter</taxon>
    </lineage>
</organism>
<name>N6W238_9GAMM</name>
<dbReference type="PANTHER" id="PTHR33639">
    <property type="entry name" value="THIOL-DISULFIDE OXIDOREDUCTASE DCC"/>
    <property type="match status" value="1"/>
</dbReference>
<keyword evidence="2" id="KW-1185">Reference proteome</keyword>
<dbReference type="AlphaFoldDB" id="N6W238"/>
<dbReference type="STRING" id="626887.J057_02800"/>
<protein>
    <submittedName>
        <fullName evidence="1">Thiol-disulfide oxidoreductase DCC family protein</fullName>
    </submittedName>
</protein>
<dbReference type="HOGENOM" id="CLU_092206_2_1_6"/>
<dbReference type="InterPro" id="IPR052927">
    <property type="entry name" value="DCC_oxidoreductase"/>
</dbReference>
<dbReference type="Proteomes" id="UP000013165">
    <property type="component" value="Unassembled WGS sequence"/>
</dbReference>
<dbReference type="EMBL" id="APLQ01000010">
    <property type="protein sequence ID" value="ENO16600.1"/>
    <property type="molecule type" value="Genomic_DNA"/>
</dbReference>
<proteinExistence type="predicted"/>
<accession>N6W238</accession>
<dbReference type="RefSeq" id="WP_004583110.1">
    <property type="nucleotide sequence ID" value="NZ_AP028878.1"/>
</dbReference>
<comment type="caution">
    <text evidence="1">The sequence shown here is derived from an EMBL/GenBank/DDBJ whole genome shotgun (WGS) entry which is preliminary data.</text>
</comment>
<evidence type="ECO:0000313" key="1">
    <source>
        <dbReference type="EMBL" id="ENO16600.1"/>
    </source>
</evidence>
<dbReference type="Pfam" id="PF04134">
    <property type="entry name" value="DCC1-like"/>
    <property type="match status" value="1"/>
</dbReference>
<gene>
    <name evidence="1" type="ORF">J057_02800</name>
</gene>
<sequence>MDNASQTSTRQSPKQAPVILFDGTCAFCNFWSRFVLEYDHQRHFRLGRLQSDQGRQLCEHHGLSPDAMDSVVLIDGGQAYLRSAAMVRILARLPRPWRWLALIRWLPLKLRDGVYDFIGRHRYQWFGRYDHCPMPKPEQRDRFID</sequence>
<dbReference type="GO" id="GO:0015035">
    <property type="term" value="F:protein-disulfide reductase activity"/>
    <property type="evidence" value="ECO:0007669"/>
    <property type="project" value="InterPro"/>
</dbReference>
<dbReference type="PANTHER" id="PTHR33639:SF2">
    <property type="entry name" value="DUF393 DOMAIN-CONTAINING PROTEIN"/>
    <property type="match status" value="1"/>
</dbReference>